<protein>
    <submittedName>
        <fullName evidence="1">Uncharacterized protein</fullName>
    </submittedName>
</protein>
<dbReference type="RefSeq" id="WP_008114111.1">
    <property type="nucleotide sequence ID" value="NZ_CAMAPB010000035.1"/>
</dbReference>
<reference evidence="1" key="1">
    <citation type="submission" date="2022-07" db="EMBL/GenBank/DDBJ databases">
        <authorList>
            <person name="Criscuolo A."/>
        </authorList>
    </citation>
    <scope>NUCLEOTIDE SEQUENCE</scope>
    <source>
        <strain evidence="1">CIP103197</strain>
    </source>
</reference>
<sequence>MENKLTAIDTLAELESFLLQVENGGLGLTGVAGVGMATNNADGSRFVAVFDDKQQLLLAREITEEIFQSGQDMVRNGVGRKH</sequence>
<evidence type="ECO:0000313" key="2">
    <source>
        <dbReference type="Proteomes" id="UP001152447"/>
    </source>
</evidence>
<accession>A0A9W4R0C1</accession>
<evidence type="ECO:0000313" key="1">
    <source>
        <dbReference type="EMBL" id="CAH9061028.1"/>
    </source>
</evidence>
<proteinExistence type="predicted"/>
<organism evidence="1 2">
    <name type="scientific">Pseudoalteromonas haloplanktis</name>
    <name type="common">Alteromonas haloplanktis</name>
    <dbReference type="NCBI Taxonomy" id="228"/>
    <lineage>
        <taxon>Bacteria</taxon>
        <taxon>Pseudomonadati</taxon>
        <taxon>Pseudomonadota</taxon>
        <taxon>Gammaproteobacteria</taxon>
        <taxon>Alteromonadales</taxon>
        <taxon>Pseudoalteromonadaceae</taxon>
        <taxon>Pseudoalteromonas</taxon>
    </lineage>
</organism>
<dbReference type="EMBL" id="CAMAPB010000035">
    <property type="protein sequence ID" value="CAH9061028.1"/>
    <property type="molecule type" value="Genomic_DNA"/>
</dbReference>
<name>A0A9W4R0C1_PSEHA</name>
<dbReference type="GeneID" id="99696188"/>
<dbReference type="Proteomes" id="UP001152447">
    <property type="component" value="Unassembled WGS sequence"/>
</dbReference>
<keyword evidence="2" id="KW-1185">Reference proteome</keyword>
<gene>
    <name evidence="1" type="ORF">PSEHALCIP103_02405</name>
</gene>
<comment type="caution">
    <text evidence="1">The sequence shown here is derived from an EMBL/GenBank/DDBJ whole genome shotgun (WGS) entry which is preliminary data.</text>
</comment>
<dbReference type="AlphaFoldDB" id="A0A9W4R0C1"/>